<comment type="cofactor">
    <cofactor evidence="1 11">
        <name>pyridoxal 5'-phosphate</name>
        <dbReference type="ChEBI" id="CHEBI:597326"/>
    </cofactor>
</comment>
<evidence type="ECO:0000256" key="1">
    <source>
        <dbReference type="ARBA" id="ARBA00001933"/>
    </source>
</evidence>
<keyword evidence="5 11" id="KW-0032">Aminotransferase</keyword>
<evidence type="ECO:0000256" key="5">
    <source>
        <dbReference type="ARBA" id="ARBA00022576"/>
    </source>
</evidence>
<dbReference type="PANTHER" id="PTHR43643:SF6">
    <property type="entry name" value="HISTIDINOL-PHOSPHATE AMINOTRANSFERASE"/>
    <property type="match status" value="1"/>
</dbReference>
<evidence type="ECO:0000256" key="8">
    <source>
        <dbReference type="ARBA" id="ARBA00022898"/>
    </source>
</evidence>
<dbReference type="Pfam" id="PF00155">
    <property type="entry name" value="Aminotran_1_2"/>
    <property type="match status" value="1"/>
</dbReference>
<evidence type="ECO:0000313" key="14">
    <source>
        <dbReference type="Proteomes" id="UP000185860"/>
    </source>
</evidence>
<dbReference type="InterPro" id="IPR004839">
    <property type="entry name" value="Aminotransferase_I/II_large"/>
</dbReference>
<dbReference type="AlphaFoldDB" id="A0A1U7I2S6"/>
<comment type="subunit">
    <text evidence="4 11">Homodimer.</text>
</comment>
<evidence type="ECO:0000256" key="4">
    <source>
        <dbReference type="ARBA" id="ARBA00011738"/>
    </source>
</evidence>
<evidence type="ECO:0000256" key="6">
    <source>
        <dbReference type="ARBA" id="ARBA00022605"/>
    </source>
</evidence>
<dbReference type="GO" id="GO:0000105">
    <property type="term" value="P:L-histidine biosynthetic process"/>
    <property type="evidence" value="ECO:0007669"/>
    <property type="project" value="UniProtKB-UniRule"/>
</dbReference>
<dbReference type="EMBL" id="MRCE01000066">
    <property type="protein sequence ID" value="OKH30370.1"/>
    <property type="molecule type" value="Genomic_DNA"/>
</dbReference>
<dbReference type="OrthoDB" id="9813612at2"/>
<evidence type="ECO:0000259" key="12">
    <source>
        <dbReference type="Pfam" id="PF00155"/>
    </source>
</evidence>
<gene>
    <name evidence="11" type="primary">hisC</name>
    <name evidence="13" type="ORF">NIES2119_31130</name>
</gene>
<dbReference type="EC" id="2.6.1.9" evidence="11"/>
<accession>A0A1U7I2S6</accession>
<comment type="caution">
    <text evidence="13">The sequence shown here is derived from an EMBL/GenBank/DDBJ whole genome shotgun (WGS) entry which is preliminary data.</text>
</comment>
<dbReference type="Gene3D" id="3.40.640.10">
    <property type="entry name" value="Type I PLP-dependent aspartate aminotransferase-like (Major domain)"/>
    <property type="match status" value="1"/>
</dbReference>
<evidence type="ECO:0000256" key="7">
    <source>
        <dbReference type="ARBA" id="ARBA00022679"/>
    </source>
</evidence>
<proteinExistence type="inferred from homology"/>
<feature type="modified residue" description="N6-(pyridoxal phosphate)lysine" evidence="11">
    <location>
        <position position="239"/>
    </location>
</feature>
<dbReference type="UniPathway" id="UPA00031">
    <property type="reaction ID" value="UER00012"/>
</dbReference>
<feature type="domain" description="Aminotransferase class I/classII large" evidence="12">
    <location>
        <begin position="35"/>
        <end position="375"/>
    </location>
</feature>
<comment type="pathway">
    <text evidence="2 11">Amino-acid biosynthesis; L-histidine biosynthesis; L-histidine from 5-phospho-alpha-D-ribose 1-diphosphate: step 7/9.</text>
</comment>
<dbReference type="PANTHER" id="PTHR43643">
    <property type="entry name" value="HISTIDINOL-PHOSPHATE AMINOTRANSFERASE 2"/>
    <property type="match status" value="1"/>
</dbReference>
<dbReference type="NCBIfam" id="NF002726">
    <property type="entry name" value="PRK02610.1"/>
    <property type="match status" value="1"/>
</dbReference>
<keyword evidence="8 11" id="KW-0663">Pyridoxal phosphate</keyword>
<dbReference type="Gene3D" id="3.90.1150.10">
    <property type="entry name" value="Aspartate Aminotransferase, domain 1"/>
    <property type="match status" value="1"/>
</dbReference>
<dbReference type="InterPro" id="IPR005861">
    <property type="entry name" value="HisP_aminotrans"/>
</dbReference>
<dbReference type="InterPro" id="IPR015424">
    <property type="entry name" value="PyrdxlP-dep_Trfase"/>
</dbReference>
<comment type="catalytic activity">
    <reaction evidence="10 11">
        <text>L-histidinol phosphate + 2-oxoglutarate = 3-(imidazol-4-yl)-2-oxopropyl phosphate + L-glutamate</text>
        <dbReference type="Rhea" id="RHEA:23744"/>
        <dbReference type="ChEBI" id="CHEBI:16810"/>
        <dbReference type="ChEBI" id="CHEBI:29985"/>
        <dbReference type="ChEBI" id="CHEBI:57766"/>
        <dbReference type="ChEBI" id="CHEBI:57980"/>
        <dbReference type="EC" id="2.6.1.9"/>
    </reaction>
</comment>
<dbReference type="Proteomes" id="UP000185860">
    <property type="component" value="Unassembled WGS sequence"/>
</dbReference>
<dbReference type="HAMAP" id="MF_01023">
    <property type="entry name" value="HisC_aminotrans_2"/>
    <property type="match status" value="1"/>
</dbReference>
<comment type="similarity">
    <text evidence="3 11">Belongs to the class-II pyridoxal-phosphate-dependent aminotransferase family. Histidinol-phosphate aminotransferase subfamily.</text>
</comment>
<evidence type="ECO:0000256" key="3">
    <source>
        <dbReference type="ARBA" id="ARBA00007970"/>
    </source>
</evidence>
<sequence>MLNFIRSDLAQLTAYQPHPGGTSGEPVKSDTIIDRLDSNESPFDLPQELKEKLAWNYQQVIENNRYPDGSYIALKSAIAEYVNESVPSTINSQITLDNISIGNGSDELIRSVLIATCLRGEGAILVANPTFSMYGILANTLGIPVVTVERSENDFAIDLDAAQQAINQTKNPPIRVVFVVHPNSPTANALTAKELDWLRNLPENILVVIDEAYFEFSQTTVAQELVEHPNWMILRTFSKAFRLAAHRVGYAIAHPQLITALEKVRLPYNLPSFSQTAALFAMNHRQELLASIPQLLAEREQLVKQLSAHPALKVWPSAANFIYLRLTPTNNDPSFQLTGLTKQLKSQGTLIRQISGGLRITVGTPEENQRSIQRLKTTLESL</sequence>
<protein>
    <recommendedName>
        <fullName evidence="11">Histidinol-phosphate aminotransferase</fullName>
        <ecNumber evidence="11">2.6.1.9</ecNumber>
    </recommendedName>
    <alternativeName>
        <fullName evidence="11">Imidazole acetol-phosphate transaminase</fullName>
    </alternativeName>
</protein>
<organism evidence="13 14">
    <name type="scientific">[Phormidium ambiguum] IAM M-71</name>
    <dbReference type="NCBI Taxonomy" id="454136"/>
    <lineage>
        <taxon>Bacteria</taxon>
        <taxon>Bacillati</taxon>
        <taxon>Cyanobacteriota</taxon>
        <taxon>Cyanophyceae</taxon>
        <taxon>Oscillatoriophycideae</taxon>
        <taxon>Aerosakkonematales</taxon>
        <taxon>Aerosakkonemataceae</taxon>
        <taxon>Floridanema</taxon>
    </lineage>
</organism>
<dbReference type="GO" id="GO:0004400">
    <property type="term" value="F:histidinol-phosphate transaminase activity"/>
    <property type="evidence" value="ECO:0007669"/>
    <property type="project" value="UniProtKB-UniRule"/>
</dbReference>
<evidence type="ECO:0000256" key="2">
    <source>
        <dbReference type="ARBA" id="ARBA00005011"/>
    </source>
</evidence>
<dbReference type="RefSeq" id="WP_073597370.1">
    <property type="nucleotide sequence ID" value="NZ_MRCE01000066.1"/>
</dbReference>
<dbReference type="InterPro" id="IPR015422">
    <property type="entry name" value="PyrdxlP-dep_Trfase_small"/>
</dbReference>
<evidence type="ECO:0000256" key="11">
    <source>
        <dbReference type="HAMAP-Rule" id="MF_01023"/>
    </source>
</evidence>
<dbReference type="NCBIfam" id="TIGR01141">
    <property type="entry name" value="hisC"/>
    <property type="match status" value="1"/>
</dbReference>
<evidence type="ECO:0000256" key="9">
    <source>
        <dbReference type="ARBA" id="ARBA00023102"/>
    </source>
</evidence>
<evidence type="ECO:0000313" key="13">
    <source>
        <dbReference type="EMBL" id="OKH30370.1"/>
    </source>
</evidence>
<dbReference type="STRING" id="454136.NIES2119_31130"/>
<dbReference type="GO" id="GO:0030170">
    <property type="term" value="F:pyridoxal phosphate binding"/>
    <property type="evidence" value="ECO:0007669"/>
    <property type="project" value="InterPro"/>
</dbReference>
<keyword evidence="7 11" id="KW-0808">Transferase</keyword>
<dbReference type="CDD" id="cd00609">
    <property type="entry name" value="AAT_like"/>
    <property type="match status" value="1"/>
</dbReference>
<dbReference type="InterPro" id="IPR015421">
    <property type="entry name" value="PyrdxlP-dep_Trfase_major"/>
</dbReference>
<name>A0A1U7I2S6_9CYAN</name>
<evidence type="ECO:0000256" key="10">
    <source>
        <dbReference type="ARBA" id="ARBA00047481"/>
    </source>
</evidence>
<reference evidence="13 14" key="1">
    <citation type="submission" date="2016-11" db="EMBL/GenBank/DDBJ databases">
        <title>Draft Genome Sequences of Nine Cyanobacterial Strains from Diverse Habitats.</title>
        <authorList>
            <person name="Zhu T."/>
            <person name="Hou S."/>
            <person name="Lu X."/>
            <person name="Hess W.R."/>
        </authorList>
    </citation>
    <scope>NUCLEOTIDE SEQUENCE [LARGE SCALE GENOMIC DNA]</scope>
    <source>
        <strain evidence="13 14">IAM M-71</strain>
    </source>
</reference>
<dbReference type="InterPro" id="IPR050106">
    <property type="entry name" value="HistidinolP_aminotransfase"/>
</dbReference>
<dbReference type="SUPFAM" id="SSF53383">
    <property type="entry name" value="PLP-dependent transferases"/>
    <property type="match status" value="1"/>
</dbReference>
<keyword evidence="9 11" id="KW-0368">Histidine biosynthesis</keyword>
<keyword evidence="6 11" id="KW-0028">Amino-acid biosynthesis</keyword>